<dbReference type="InParanoid" id="G3HSU6"/>
<gene>
    <name evidence="1" type="ORF">I79_013944</name>
</gene>
<dbReference type="Proteomes" id="UP000001075">
    <property type="component" value="Unassembled WGS sequence"/>
</dbReference>
<accession>G3HSU6</accession>
<proteinExistence type="predicted"/>
<organism evidence="1 2">
    <name type="scientific">Cricetulus griseus</name>
    <name type="common">Chinese hamster</name>
    <name type="synonym">Cricetulus barabensis griseus</name>
    <dbReference type="NCBI Taxonomy" id="10029"/>
    <lineage>
        <taxon>Eukaryota</taxon>
        <taxon>Metazoa</taxon>
        <taxon>Chordata</taxon>
        <taxon>Craniata</taxon>
        <taxon>Vertebrata</taxon>
        <taxon>Euteleostomi</taxon>
        <taxon>Mammalia</taxon>
        <taxon>Eutheria</taxon>
        <taxon>Euarchontoglires</taxon>
        <taxon>Glires</taxon>
        <taxon>Rodentia</taxon>
        <taxon>Myomorpha</taxon>
        <taxon>Muroidea</taxon>
        <taxon>Cricetidae</taxon>
        <taxon>Cricetinae</taxon>
        <taxon>Cricetulus</taxon>
    </lineage>
</organism>
<reference evidence="2" key="1">
    <citation type="journal article" date="2011" name="Nat. Biotechnol.">
        <title>The genomic sequence of the Chinese hamster ovary (CHO)-K1 cell line.</title>
        <authorList>
            <person name="Xu X."/>
            <person name="Nagarajan H."/>
            <person name="Lewis N.E."/>
            <person name="Pan S."/>
            <person name="Cai Z."/>
            <person name="Liu X."/>
            <person name="Chen W."/>
            <person name="Xie M."/>
            <person name="Wang W."/>
            <person name="Hammond S."/>
            <person name="Andersen M.R."/>
            <person name="Neff N."/>
            <person name="Passarelli B."/>
            <person name="Koh W."/>
            <person name="Fan H.C."/>
            <person name="Wang J."/>
            <person name="Gui Y."/>
            <person name="Lee K.H."/>
            <person name="Betenbaugh M.J."/>
            <person name="Quake S.R."/>
            <person name="Famili I."/>
            <person name="Palsson B.O."/>
            <person name="Wang J."/>
        </authorList>
    </citation>
    <scope>NUCLEOTIDE SEQUENCE [LARGE SCALE GENOMIC DNA]</scope>
    <source>
        <strain evidence="2">CHO K1 cell line</strain>
    </source>
</reference>
<evidence type="ECO:0000313" key="2">
    <source>
        <dbReference type="Proteomes" id="UP000001075"/>
    </source>
</evidence>
<evidence type="ECO:0000313" key="1">
    <source>
        <dbReference type="EMBL" id="EGW10748.1"/>
    </source>
</evidence>
<dbReference type="EMBL" id="JH000675">
    <property type="protein sequence ID" value="EGW10748.1"/>
    <property type="molecule type" value="Genomic_DNA"/>
</dbReference>
<protein>
    <submittedName>
        <fullName evidence="1">Uncharacterized protein</fullName>
    </submittedName>
</protein>
<name>G3HSU6_CRIGR</name>
<sequence length="60" mass="7137">MCRNYMQHCPGKAKRVCLACALATLSWDFQRYTVRMLQCYHCAFQCLYHRKHNIIKVAVI</sequence>
<dbReference type="AlphaFoldDB" id="G3HSU6"/>